<dbReference type="EMBL" id="DPVV01000028">
    <property type="protein sequence ID" value="HCL00943.1"/>
    <property type="molecule type" value="Genomic_DNA"/>
</dbReference>
<gene>
    <name evidence="1" type="ORF">DHW61_00715</name>
</gene>
<comment type="caution">
    <text evidence="1">The sequence shown here is derived from an EMBL/GenBank/DDBJ whole genome shotgun (WGS) entry which is preliminary data.</text>
</comment>
<dbReference type="AlphaFoldDB" id="A0A3D2X2T2"/>
<dbReference type="InterPro" id="IPR025346">
    <property type="entry name" value="DUF4250"/>
</dbReference>
<dbReference type="Proteomes" id="UP000262969">
    <property type="component" value="Unassembled WGS sequence"/>
</dbReference>
<reference evidence="1 2" key="1">
    <citation type="journal article" date="2018" name="Nat. Biotechnol.">
        <title>A standardized bacterial taxonomy based on genome phylogeny substantially revises the tree of life.</title>
        <authorList>
            <person name="Parks D.H."/>
            <person name="Chuvochina M."/>
            <person name="Waite D.W."/>
            <person name="Rinke C."/>
            <person name="Skarshewski A."/>
            <person name="Chaumeil P.A."/>
            <person name="Hugenholtz P."/>
        </authorList>
    </citation>
    <scope>NUCLEOTIDE SEQUENCE [LARGE SCALE GENOMIC DNA]</scope>
    <source>
        <strain evidence="1">UBA11728</strain>
    </source>
</reference>
<dbReference type="Pfam" id="PF14056">
    <property type="entry name" value="DUF4250"/>
    <property type="match status" value="1"/>
</dbReference>
<name>A0A3D2X2T2_9FIRM</name>
<protein>
    <submittedName>
        <fullName evidence="1">DUF4250 domain-containing protein</fullName>
    </submittedName>
</protein>
<evidence type="ECO:0000313" key="2">
    <source>
        <dbReference type="Proteomes" id="UP000262969"/>
    </source>
</evidence>
<evidence type="ECO:0000313" key="1">
    <source>
        <dbReference type="EMBL" id="HCL00943.1"/>
    </source>
</evidence>
<sequence length="57" mass="6828">MLPTDPIMLLSYVNTKLRDEFQSLEDFCKSLDVNEDNLIDTLDKINYHYSKERNQFI</sequence>
<organism evidence="1 2">
    <name type="scientific">Lachnoclostridium phytofermentans</name>
    <dbReference type="NCBI Taxonomy" id="66219"/>
    <lineage>
        <taxon>Bacteria</taxon>
        <taxon>Bacillati</taxon>
        <taxon>Bacillota</taxon>
        <taxon>Clostridia</taxon>
        <taxon>Lachnospirales</taxon>
        <taxon>Lachnospiraceae</taxon>
    </lineage>
</organism>
<proteinExistence type="predicted"/>
<accession>A0A3D2X2T2</accession>